<sequence>MHNIRSSLDIIIFSMIGKNSDKIRELYFPFSYNLESFEKQLINGSIKYAGNEVINVLKDIKPYNGGNNLLYNIHRLNIIDKHRLLIISHRVAVLTDRQMSELIGIKIINGNFIFNGIGDELVRVSLNIQGNRKERRTVRSKGSFDVECEGDVKFYLGFAKGQPCAGQDVVETLAQFANLAEATVDRLTRAYLSPSNRFPT</sequence>
<proteinExistence type="predicted"/>
<reference evidence="1 2" key="1">
    <citation type="submission" date="2020-02" db="EMBL/GenBank/DDBJ databases">
        <authorList>
            <person name="Li G."/>
        </authorList>
    </citation>
    <scope>NUCLEOTIDE SEQUENCE [LARGE SCALE GENOMIC DNA]</scope>
    <source>
        <strain evidence="1 2">DSM 102029</strain>
    </source>
</reference>
<dbReference type="KEGG" id="apra:G3A50_16260"/>
<protein>
    <submittedName>
        <fullName evidence="1">Uncharacterized protein</fullName>
    </submittedName>
</protein>
<accession>A0A6P1YNQ0</accession>
<organism evidence="1 2">
    <name type="scientific">Ancylobacter pratisalsi</name>
    <dbReference type="NCBI Taxonomy" id="1745854"/>
    <lineage>
        <taxon>Bacteria</taxon>
        <taxon>Pseudomonadati</taxon>
        <taxon>Pseudomonadota</taxon>
        <taxon>Alphaproteobacteria</taxon>
        <taxon>Hyphomicrobiales</taxon>
        <taxon>Xanthobacteraceae</taxon>
        <taxon>Ancylobacter</taxon>
    </lineage>
</organism>
<evidence type="ECO:0000313" key="1">
    <source>
        <dbReference type="EMBL" id="QIB35087.1"/>
    </source>
</evidence>
<name>A0A6P1YNQ0_9HYPH</name>
<dbReference type="Proteomes" id="UP000464751">
    <property type="component" value="Chromosome"/>
</dbReference>
<dbReference type="EMBL" id="CP048630">
    <property type="protein sequence ID" value="QIB35087.1"/>
    <property type="molecule type" value="Genomic_DNA"/>
</dbReference>
<evidence type="ECO:0000313" key="2">
    <source>
        <dbReference type="Proteomes" id="UP000464751"/>
    </source>
</evidence>
<dbReference type="RefSeq" id="WP_163076232.1">
    <property type="nucleotide sequence ID" value="NZ_CP048630.1"/>
</dbReference>
<dbReference type="AlphaFoldDB" id="A0A6P1YNQ0"/>
<gene>
    <name evidence="1" type="ORF">G3A50_16260</name>
</gene>
<keyword evidence="2" id="KW-1185">Reference proteome</keyword>